<accession>A0A2A5JE45</accession>
<gene>
    <name evidence="2" type="ORF">CHR55_10145</name>
</gene>
<dbReference type="EMBL" id="NOVD01000004">
    <property type="protein sequence ID" value="PCK27835.1"/>
    <property type="molecule type" value="Genomic_DNA"/>
</dbReference>
<comment type="caution">
    <text evidence="2">The sequence shown here is derived from an EMBL/GenBank/DDBJ whole genome shotgun (WGS) entry which is preliminary data.</text>
</comment>
<reference evidence="2 3" key="1">
    <citation type="submission" date="2017-07" db="EMBL/GenBank/DDBJ databases">
        <title>Draft sequence of Rhodococcus enclensis 23b-28.</title>
        <authorList>
            <person name="Besaury L."/>
            <person name="Sancelme M."/>
            <person name="Amato P."/>
            <person name="Lallement A."/>
            <person name="Delort A.-M."/>
        </authorList>
    </citation>
    <scope>NUCLEOTIDE SEQUENCE [LARGE SCALE GENOMIC DNA]</scope>
    <source>
        <strain evidence="2 3">23b-28</strain>
    </source>
</reference>
<feature type="region of interest" description="Disordered" evidence="1">
    <location>
        <begin position="132"/>
        <end position="151"/>
    </location>
</feature>
<protein>
    <submittedName>
        <fullName evidence="2">Uncharacterized protein</fullName>
    </submittedName>
</protein>
<evidence type="ECO:0000256" key="1">
    <source>
        <dbReference type="SAM" id="MobiDB-lite"/>
    </source>
</evidence>
<organism evidence="2 3">
    <name type="scientific">Rhodococcus qingshengii</name>
    <dbReference type="NCBI Taxonomy" id="334542"/>
    <lineage>
        <taxon>Bacteria</taxon>
        <taxon>Bacillati</taxon>
        <taxon>Actinomycetota</taxon>
        <taxon>Actinomycetes</taxon>
        <taxon>Mycobacteriales</taxon>
        <taxon>Nocardiaceae</taxon>
        <taxon>Rhodococcus</taxon>
        <taxon>Rhodococcus erythropolis group</taxon>
    </lineage>
</organism>
<dbReference type="AlphaFoldDB" id="A0A2A5JE45"/>
<evidence type="ECO:0000313" key="3">
    <source>
        <dbReference type="Proteomes" id="UP000230886"/>
    </source>
</evidence>
<dbReference type="RefSeq" id="WP_099697380.1">
    <property type="nucleotide sequence ID" value="NZ_NOVD01000004.1"/>
</dbReference>
<evidence type="ECO:0000313" key="2">
    <source>
        <dbReference type="EMBL" id="PCK27835.1"/>
    </source>
</evidence>
<name>A0A2A5JE45_RHOSG</name>
<proteinExistence type="predicted"/>
<sequence length="332" mass="35795">MSNNASIAADIAEMNRLMKVYATFDAESLIAKLLNAEIDRLSDVIDAALKVETPDLVTCLIPAGGMALTAEQVEDVEALVATANPYSAPAARLRALFPATEPAEDAKPCGSNSITLGWCKLTARHEGLHTNGTYLWGTPSEPDPPAPSEPAEERCQSVSIFRERCALVPGHDGRHAANGCAWGYPPAPAEPAEEETKAERWTVSTTYRAAGPFETSDDKVRIDRFADAWRASGYEVTVTPVAEGEERTCTQCPDYAHGGDGCDLDPSPVVPAPTETGPWHDISEAPTHLTLVDRVGDKWTYDGDNWVTPETAILPVLYINRKYAPFVAAEEG</sequence>
<dbReference type="Proteomes" id="UP000230886">
    <property type="component" value="Unassembled WGS sequence"/>
</dbReference>